<organism evidence="1 2">
    <name type="scientific">Enterococcus cecorum</name>
    <dbReference type="NCBI Taxonomy" id="44008"/>
    <lineage>
        <taxon>Bacteria</taxon>
        <taxon>Bacillati</taxon>
        <taxon>Bacillota</taxon>
        <taxon>Bacilli</taxon>
        <taxon>Lactobacillales</taxon>
        <taxon>Enterococcaceae</taxon>
        <taxon>Enterococcus</taxon>
    </lineage>
</organism>
<dbReference type="Proteomes" id="UP000196074">
    <property type="component" value="Unassembled WGS sequence"/>
</dbReference>
<name>A0A1Y4R0I8_9ENTE</name>
<dbReference type="Pfam" id="PF12687">
    <property type="entry name" value="DUF3801"/>
    <property type="match status" value="1"/>
</dbReference>
<accession>A0A1Y4R0I8</accession>
<dbReference type="EMBL" id="NFLC01000005">
    <property type="protein sequence ID" value="OUQ11098.1"/>
    <property type="molecule type" value="Genomic_DNA"/>
</dbReference>
<dbReference type="AlphaFoldDB" id="A0A1Y4R0I8"/>
<evidence type="ECO:0008006" key="3">
    <source>
        <dbReference type="Google" id="ProtNLM"/>
    </source>
</evidence>
<reference evidence="2" key="1">
    <citation type="submission" date="2017-04" db="EMBL/GenBank/DDBJ databases">
        <title>Function of individual gut microbiota members based on whole genome sequencing of pure cultures obtained from chicken caecum.</title>
        <authorList>
            <person name="Medvecky M."/>
            <person name="Cejkova D."/>
            <person name="Polansky O."/>
            <person name="Karasova D."/>
            <person name="Kubasova T."/>
            <person name="Cizek A."/>
            <person name="Rychlik I."/>
        </authorList>
    </citation>
    <scope>NUCLEOTIDE SEQUENCE [LARGE SCALE GENOMIC DNA]</scope>
    <source>
        <strain evidence="2">An144</strain>
    </source>
</reference>
<protein>
    <recommendedName>
        <fullName evidence="3">DUF3801 domain-containing protein</fullName>
    </recommendedName>
</protein>
<dbReference type="InterPro" id="IPR024234">
    <property type="entry name" value="DUF3801"/>
</dbReference>
<evidence type="ECO:0000313" key="2">
    <source>
        <dbReference type="Proteomes" id="UP000196074"/>
    </source>
</evidence>
<gene>
    <name evidence="1" type="ORF">B5E88_03955</name>
</gene>
<dbReference type="RefSeq" id="WP_087214135.1">
    <property type="nucleotide sequence ID" value="NZ_NFLC01000005.1"/>
</dbReference>
<comment type="caution">
    <text evidence="1">The sequence shown here is derived from an EMBL/GenBank/DDBJ whole genome shotgun (WGS) entry which is preliminary data.</text>
</comment>
<proteinExistence type="predicted"/>
<sequence length="163" mass="18784">MEQKDIVHKIFNPGVLTLERLLYAATILTGETMSDWMTKRQILTGETQLYQLLNSKDSTTSVSLDLKREVDLNKLKAYLKEQGLPFAFQKTDQGVNLFFKVQNQALAKNALNHFYQAAISNAKEFSKMILKRPEQMSFEERVKYAQQKMYQGVIQGVQKSKVK</sequence>
<evidence type="ECO:0000313" key="1">
    <source>
        <dbReference type="EMBL" id="OUQ11098.1"/>
    </source>
</evidence>